<evidence type="ECO:0008006" key="3">
    <source>
        <dbReference type="Google" id="ProtNLM"/>
    </source>
</evidence>
<dbReference type="Pfam" id="PF05947">
    <property type="entry name" value="T6SS_TssF"/>
    <property type="match status" value="1"/>
</dbReference>
<comment type="caution">
    <text evidence="1">The sequence shown here is derived from an EMBL/GenBank/DDBJ whole genome shotgun (WGS) entry which is preliminary data.</text>
</comment>
<dbReference type="Proteomes" id="UP000281350">
    <property type="component" value="Unassembled WGS sequence"/>
</dbReference>
<proteinExistence type="predicted"/>
<dbReference type="PIRSF" id="PIRSF028304">
    <property type="entry name" value="UCP028304"/>
    <property type="match status" value="1"/>
</dbReference>
<dbReference type="AlphaFoldDB" id="A0A3M3YF03"/>
<sequence>MRRGVAGQHPGIQSAEPQLILDDLLPYYEKELSHLRFLGQEFAREYPKIASRLLIEGDNCEDPHAERLIEGFSFLAARIHKKLDDEFPEIVEAFLEVLYPHYLRPTPALSIAEFTSGTTSTLTTCYTIERHTEISSKTVETVACKFRTCYPVDLWPIAVRDASFVELERSAFNGHSADLVACLKIGLTATTHLHFGQLDINTLRFFLDGESTLMLQLYELLFNNLAKATVSFTEQGKRREIGLPQGALKAVGFERDEGLVDYSERSFLGYRLLHDYFTFPDKFMFFDIGSLQRCLAGKDLGDIEINFYFAHYEMGDRLARLAQNLGRNNFKLGCTPIINLFKQQAEPIKLTHTRHEYQVTPDVRLQGHAEVVSIDRVQRVKKIAGNDTVSECNPFFEPRGDLGPDACYWIGRRRPSRHSKQGGTEMVIRVVDRELDLIDAGSDSLSISLTCSNRDLPQLLSYGGSQSDFIFENDGVVDGIRLLRKPTETARVPLGDGLIWRLISHLSLNHMSLVSQGKEVLQEMLSLYNYRRGLAVRKQISGILSIRSEPVVVRIGHPRPNFVRGVGITLELDESQYIGSGVFLFGKVLDHFFGQYCTVNSFTQLTLRTRQREKRIVQWPPRTGDQPLV</sequence>
<protein>
    <recommendedName>
        <fullName evidence="3">ImpG</fullName>
    </recommendedName>
</protein>
<dbReference type="PANTHER" id="PTHR35370">
    <property type="entry name" value="CYTOPLASMIC PROTEIN-RELATED-RELATED"/>
    <property type="match status" value="1"/>
</dbReference>
<evidence type="ECO:0000313" key="2">
    <source>
        <dbReference type="Proteomes" id="UP000281350"/>
    </source>
</evidence>
<accession>A0A3M3YF03</accession>
<name>A0A3M3YF03_9PSED</name>
<organism evidence="1 2">
    <name type="scientific">Pseudomonas syringae pv. primulae</name>
    <dbReference type="NCBI Taxonomy" id="251707"/>
    <lineage>
        <taxon>Bacteria</taxon>
        <taxon>Pseudomonadati</taxon>
        <taxon>Pseudomonadota</taxon>
        <taxon>Gammaproteobacteria</taxon>
        <taxon>Pseudomonadales</taxon>
        <taxon>Pseudomonadaceae</taxon>
        <taxon>Pseudomonas</taxon>
    </lineage>
</organism>
<gene>
    <name evidence="1" type="ORF">ALQ36_04528</name>
</gene>
<dbReference type="PANTHER" id="PTHR35370:SF1">
    <property type="entry name" value="TYPE VI SECRETION SYSTEM COMPONENT TSSF1"/>
    <property type="match status" value="1"/>
</dbReference>
<dbReference type="EMBL" id="RBPY01000035">
    <property type="protein sequence ID" value="RMO81040.1"/>
    <property type="molecule type" value="Genomic_DNA"/>
</dbReference>
<dbReference type="NCBIfam" id="TIGR03359">
    <property type="entry name" value="VI_chp_6"/>
    <property type="match status" value="1"/>
</dbReference>
<reference evidence="1 2" key="1">
    <citation type="submission" date="2018-08" db="EMBL/GenBank/DDBJ databases">
        <title>Recombination of ecologically and evolutionarily significant loci maintains genetic cohesion in the Pseudomonas syringae species complex.</title>
        <authorList>
            <person name="Dillon M."/>
            <person name="Thakur S."/>
            <person name="Almeida R.N.D."/>
            <person name="Weir B.S."/>
            <person name="Guttman D.S."/>
        </authorList>
    </citation>
    <scope>NUCLEOTIDE SEQUENCE [LARGE SCALE GENOMIC DNA]</scope>
    <source>
        <strain evidence="1 2">ICMP 2732</strain>
    </source>
</reference>
<dbReference type="InterPro" id="IPR010272">
    <property type="entry name" value="T6SS_TssF"/>
</dbReference>
<evidence type="ECO:0000313" key="1">
    <source>
        <dbReference type="EMBL" id="RMO81040.1"/>
    </source>
</evidence>